<accession>A0A1R3HXC6</accession>
<reference evidence="2 3" key="1">
    <citation type="submission" date="2013-09" db="EMBL/GenBank/DDBJ databases">
        <title>Corchorus capsularis genome sequencing.</title>
        <authorList>
            <person name="Alam M."/>
            <person name="Haque M.S."/>
            <person name="Islam M.S."/>
            <person name="Emdad E.M."/>
            <person name="Islam M.M."/>
            <person name="Ahmed B."/>
            <person name="Halim A."/>
            <person name="Hossen Q.M.M."/>
            <person name="Hossain M.Z."/>
            <person name="Ahmed R."/>
            <person name="Khan M.M."/>
            <person name="Islam R."/>
            <person name="Rashid M.M."/>
            <person name="Khan S.A."/>
            <person name="Rahman M.S."/>
            <person name="Alam M."/>
        </authorList>
    </citation>
    <scope>NUCLEOTIDE SEQUENCE [LARGE SCALE GENOMIC DNA]</scope>
    <source>
        <strain evidence="3">cv. CVL-1</strain>
        <tissue evidence="2">Whole seedling</tissue>
    </source>
</reference>
<proteinExistence type="predicted"/>
<evidence type="ECO:0000256" key="1">
    <source>
        <dbReference type="SAM" id="MobiDB-lite"/>
    </source>
</evidence>
<evidence type="ECO:0000313" key="3">
    <source>
        <dbReference type="Proteomes" id="UP000188268"/>
    </source>
</evidence>
<sequence length="88" mass="10183">MAARTDGRFAGDCRSCYRLLDVRRYFFFLLTGAEESPYWLSEAVSKVKRSWRHHHGDWGEGLPRNVSSTDTGKQKADYTNMEHLGPKM</sequence>
<dbReference type="Proteomes" id="UP000188268">
    <property type="component" value="Unassembled WGS sequence"/>
</dbReference>
<dbReference type="EMBL" id="AWWV01011048">
    <property type="protein sequence ID" value="OMO74995.1"/>
    <property type="molecule type" value="Genomic_DNA"/>
</dbReference>
<dbReference type="Gramene" id="OMO74995">
    <property type="protein sequence ID" value="OMO74995"/>
    <property type="gene ID" value="CCACVL1_16365"/>
</dbReference>
<feature type="region of interest" description="Disordered" evidence="1">
    <location>
        <begin position="62"/>
        <end position="88"/>
    </location>
</feature>
<dbReference type="AlphaFoldDB" id="A0A1R3HXC6"/>
<protein>
    <submittedName>
        <fullName evidence="2">Uncharacterized protein</fullName>
    </submittedName>
</protein>
<evidence type="ECO:0000313" key="2">
    <source>
        <dbReference type="EMBL" id="OMO74995.1"/>
    </source>
</evidence>
<name>A0A1R3HXC6_COCAP</name>
<gene>
    <name evidence="2" type="ORF">CCACVL1_16365</name>
</gene>
<organism evidence="2 3">
    <name type="scientific">Corchorus capsularis</name>
    <name type="common">Jute</name>
    <dbReference type="NCBI Taxonomy" id="210143"/>
    <lineage>
        <taxon>Eukaryota</taxon>
        <taxon>Viridiplantae</taxon>
        <taxon>Streptophyta</taxon>
        <taxon>Embryophyta</taxon>
        <taxon>Tracheophyta</taxon>
        <taxon>Spermatophyta</taxon>
        <taxon>Magnoliopsida</taxon>
        <taxon>eudicotyledons</taxon>
        <taxon>Gunneridae</taxon>
        <taxon>Pentapetalae</taxon>
        <taxon>rosids</taxon>
        <taxon>malvids</taxon>
        <taxon>Malvales</taxon>
        <taxon>Malvaceae</taxon>
        <taxon>Grewioideae</taxon>
        <taxon>Apeibeae</taxon>
        <taxon>Corchorus</taxon>
    </lineage>
</organism>
<comment type="caution">
    <text evidence="2">The sequence shown here is derived from an EMBL/GenBank/DDBJ whole genome shotgun (WGS) entry which is preliminary data.</text>
</comment>
<keyword evidence="3" id="KW-1185">Reference proteome</keyword>